<dbReference type="Proteomes" id="UP001283361">
    <property type="component" value="Unassembled WGS sequence"/>
</dbReference>
<reference evidence="1" key="1">
    <citation type="journal article" date="2023" name="G3 (Bethesda)">
        <title>A reference genome for the long-term kleptoplast-retaining sea slug Elysia crispata morphotype clarki.</title>
        <authorList>
            <person name="Eastman K.E."/>
            <person name="Pendleton A.L."/>
            <person name="Shaikh M.A."/>
            <person name="Suttiyut T."/>
            <person name="Ogas R."/>
            <person name="Tomko P."/>
            <person name="Gavelis G."/>
            <person name="Widhalm J.R."/>
            <person name="Wisecaver J.H."/>
        </authorList>
    </citation>
    <scope>NUCLEOTIDE SEQUENCE</scope>
    <source>
        <strain evidence="1">ECLA1</strain>
    </source>
</reference>
<protein>
    <submittedName>
        <fullName evidence="1">Uncharacterized protein</fullName>
    </submittedName>
</protein>
<dbReference type="EMBL" id="JAWDGP010002203">
    <property type="protein sequence ID" value="KAK3784788.1"/>
    <property type="molecule type" value="Genomic_DNA"/>
</dbReference>
<sequence length="98" mass="10636">MYCCEPVNIPVQETIIAAAEDSHSKAERPLIPEIPGLLELAVPGCGCWRQLSAGCHWLTNSPLPNSRAPDGVLLINSLDGKRRTRGKSQVEFRGMNPG</sequence>
<accession>A0AAE1ABZ1</accession>
<name>A0AAE1ABZ1_9GAST</name>
<evidence type="ECO:0000313" key="1">
    <source>
        <dbReference type="EMBL" id="KAK3784788.1"/>
    </source>
</evidence>
<organism evidence="1 2">
    <name type="scientific">Elysia crispata</name>
    <name type="common">lettuce slug</name>
    <dbReference type="NCBI Taxonomy" id="231223"/>
    <lineage>
        <taxon>Eukaryota</taxon>
        <taxon>Metazoa</taxon>
        <taxon>Spiralia</taxon>
        <taxon>Lophotrochozoa</taxon>
        <taxon>Mollusca</taxon>
        <taxon>Gastropoda</taxon>
        <taxon>Heterobranchia</taxon>
        <taxon>Euthyneura</taxon>
        <taxon>Panpulmonata</taxon>
        <taxon>Sacoglossa</taxon>
        <taxon>Placobranchoidea</taxon>
        <taxon>Plakobranchidae</taxon>
        <taxon>Elysia</taxon>
    </lineage>
</organism>
<keyword evidence="2" id="KW-1185">Reference proteome</keyword>
<proteinExistence type="predicted"/>
<evidence type="ECO:0000313" key="2">
    <source>
        <dbReference type="Proteomes" id="UP001283361"/>
    </source>
</evidence>
<gene>
    <name evidence="1" type="ORF">RRG08_020472</name>
</gene>
<dbReference type="AlphaFoldDB" id="A0AAE1ABZ1"/>
<comment type="caution">
    <text evidence="1">The sequence shown here is derived from an EMBL/GenBank/DDBJ whole genome shotgun (WGS) entry which is preliminary data.</text>
</comment>